<dbReference type="EMBL" id="CAJNRE010020685">
    <property type="protein sequence ID" value="CAF2238990.1"/>
    <property type="molecule type" value="Genomic_DNA"/>
</dbReference>
<keyword evidence="2" id="KW-0808">Transferase</keyword>
<dbReference type="PANTHER" id="PTHR43712">
    <property type="entry name" value="PUTATIVE (AFU_ORTHOLOGUE AFUA_4G14580)-RELATED"/>
    <property type="match status" value="1"/>
</dbReference>
<organism evidence="11 16">
    <name type="scientific">Rotaria magnacalcarata</name>
    <dbReference type="NCBI Taxonomy" id="392030"/>
    <lineage>
        <taxon>Eukaryota</taxon>
        <taxon>Metazoa</taxon>
        <taxon>Spiralia</taxon>
        <taxon>Gnathifera</taxon>
        <taxon>Rotifera</taxon>
        <taxon>Eurotatoria</taxon>
        <taxon>Bdelloidea</taxon>
        <taxon>Philodinida</taxon>
        <taxon>Philodinidae</taxon>
        <taxon>Rotaria</taxon>
    </lineage>
</organism>
<comment type="function">
    <text evidence="4">Catalyzes the transfer of a methyl group onto N-acetylserotonin, producing melatonin (N-acetyl-5-methoxytryptamine).</text>
</comment>
<feature type="domain" description="O-methyltransferase C-terminal" evidence="8">
    <location>
        <begin position="134"/>
        <end position="342"/>
    </location>
</feature>
<dbReference type="InterPro" id="IPR029063">
    <property type="entry name" value="SAM-dependent_MTases_sf"/>
</dbReference>
<dbReference type="Proteomes" id="UP000663834">
    <property type="component" value="Unassembled WGS sequence"/>
</dbReference>
<evidence type="ECO:0000313" key="11">
    <source>
        <dbReference type="EMBL" id="CAF1678173.1"/>
    </source>
</evidence>
<evidence type="ECO:0000313" key="14">
    <source>
        <dbReference type="EMBL" id="CAF4008975.1"/>
    </source>
</evidence>
<evidence type="ECO:0000313" key="15">
    <source>
        <dbReference type="EMBL" id="CAF4105940.1"/>
    </source>
</evidence>
<dbReference type="Gene3D" id="3.40.50.150">
    <property type="entry name" value="Vaccinia Virus protein VP39"/>
    <property type="match status" value="1"/>
</dbReference>
<dbReference type="Pfam" id="PF00891">
    <property type="entry name" value="Methyltransf_2"/>
    <property type="match status" value="1"/>
</dbReference>
<dbReference type="AlphaFoldDB" id="A0A816GRN2"/>
<feature type="domain" description="O-methyltransferase dimerisation" evidence="9">
    <location>
        <begin position="18"/>
        <end position="97"/>
    </location>
</feature>
<dbReference type="InterPro" id="IPR036388">
    <property type="entry name" value="WH-like_DNA-bd_sf"/>
</dbReference>
<dbReference type="Proteomes" id="UP000663824">
    <property type="component" value="Unassembled WGS sequence"/>
</dbReference>
<evidence type="ECO:0000313" key="13">
    <source>
        <dbReference type="EMBL" id="CAF3988551.1"/>
    </source>
</evidence>
<dbReference type="InterPro" id="IPR016461">
    <property type="entry name" value="COMT-like"/>
</dbReference>
<dbReference type="GO" id="GO:0017096">
    <property type="term" value="F:acetylserotonin O-methyltransferase activity"/>
    <property type="evidence" value="ECO:0007669"/>
    <property type="project" value="UniProtKB-EC"/>
</dbReference>
<dbReference type="SUPFAM" id="SSF53335">
    <property type="entry name" value="S-adenosyl-L-methionine-dependent methyltransferases"/>
    <property type="match status" value="1"/>
</dbReference>
<dbReference type="GO" id="GO:0032259">
    <property type="term" value="P:methylation"/>
    <property type="evidence" value="ECO:0007669"/>
    <property type="project" value="UniProtKB-KW"/>
</dbReference>
<evidence type="ECO:0000313" key="12">
    <source>
        <dbReference type="EMBL" id="CAF2238990.1"/>
    </source>
</evidence>
<evidence type="ECO:0000256" key="3">
    <source>
        <dbReference type="ARBA" id="ARBA00022691"/>
    </source>
</evidence>
<evidence type="ECO:0000256" key="5">
    <source>
        <dbReference type="ARBA" id="ARBA00039116"/>
    </source>
</evidence>
<comment type="caution">
    <text evidence="11">The sequence shown here is derived from an EMBL/GenBank/DDBJ whole genome shotgun (WGS) entry which is preliminary data.</text>
</comment>
<dbReference type="PIRSF" id="PIRSF005739">
    <property type="entry name" value="O-mtase"/>
    <property type="match status" value="1"/>
</dbReference>
<dbReference type="EMBL" id="CAJOBI010004662">
    <property type="protein sequence ID" value="CAF4008975.1"/>
    <property type="molecule type" value="Genomic_DNA"/>
</dbReference>
<dbReference type="EMBL" id="CAJOBH010008191">
    <property type="protein sequence ID" value="CAF4105940.1"/>
    <property type="molecule type" value="Genomic_DNA"/>
</dbReference>
<evidence type="ECO:0000256" key="1">
    <source>
        <dbReference type="ARBA" id="ARBA00022603"/>
    </source>
</evidence>
<accession>A0A816GRN2</accession>
<keyword evidence="3" id="KW-0949">S-adenosyl-L-methionine</keyword>
<evidence type="ECO:0000256" key="6">
    <source>
        <dbReference type="ARBA" id="ARBA00040730"/>
    </source>
</evidence>
<dbReference type="Proteomes" id="UP000681967">
    <property type="component" value="Unassembled WGS sequence"/>
</dbReference>
<dbReference type="EC" id="2.1.1.4" evidence="5"/>
<evidence type="ECO:0000313" key="16">
    <source>
        <dbReference type="Proteomes" id="UP000663834"/>
    </source>
</evidence>
<dbReference type="Pfam" id="PF08100">
    <property type="entry name" value="Dimerisation"/>
    <property type="match status" value="1"/>
</dbReference>
<dbReference type="SUPFAM" id="SSF46785">
    <property type="entry name" value="Winged helix' DNA-binding domain"/>
    <property type="match status" value="1"/>
</dbReference>
<dbReference type="EMBL" id="CAJNOV010012930">
    <property type="protein sequence ID" value="CAF1501921.1"/>
    <property type="molecule type" value="Genomic_DNA"/>
</dbReference>
<dbReference type="InterPro" id="IPR036390">
    <property type="entry name" value="WH_DNA-bd_sf"/>
</dbReference>
<dbReference type="InterPro" id="IPR001077">
    <property type="entry name" value="COMT_C"/>
</dbReference>
<dbReference type="InterPro" id="IPR012967">
    <property type="entry name" value="COMT_dimerisation"/>
</dbReference>
<protein>
    <recommendedName>
        <fullName evidence="6">Acetylserotonin O-methyltransferase</fullName>
        <ecNumber evidence="5">2.1.1.4</ecNumber>
    </recommendedName>
    <alternativeName>
        <fullName evidence="7">Hydroxyindole O-methyltransferase</fullName>
    </alternativeName>
</protein>
<evidence type="ECO:0000313" key="10">
    <source>
        <dbReference type="EMBL" id="CAF1501921.1"/>
    </source>
</evidence>
<dbReference type="Proteomes" id="UP000676336">
    <property type="component" value="Unassembled WGS sequence"/>
</dbReference>
<dbReference type="PROSITE" id="PS51683">
    <property type="entry name" value="SAM_OMT_II"/>
    <property type="match status" value="1"/>
</dbReference>
<dbReference type="GO" id="GO:0046983">
    <property type="term" value="F:protein dimerization activity"/>
    <property type="evidence" value="ECO:0007669"/>
    <property type="project" value="InterPro"/>
</dbReference>
<evidence type="ECO:0000259" key="9">
    <source>
        <dbReference type="Pfam" id="PF08100"/>
    </source>
</evidence>
<dbReference type="OrthoDB" id="1606438at2759"/>
<dbReference type="EMBL" id="CAJNOW010020248">
    <property type="protein sequence ID" value="CAF1678173.1"/>
    <property type="molecule type" value="Genomic_DNA"/>
</dbReference>
<sequence>MANHLLSIDGLPKFYSIIYHHFVEMSIIAFADLGLADLMVEETSPSGHTAEEIADKNNWNSDLIHRILRSCSDVGIVEQIGDDRHFVLTKSGKFLTSDHPSKTRDFLRFSLGSWARSVGSAVPQIVRNGPERNSNDIYHLTDGVNLYDWLARPEHKEELNVFSGAMTALSLQGLDVVVAGVDFSHFRFIVDCGGCGGTFLAHILKNNPNVEQGIVFDMPHTIKQATNHEFEIRKIESSRYKFVAGDLLDPTTIPPKADAYIIKDVLESFDDEKTISAFLSVRQACEGKANVAVFIVEAIILPDDGTRNNWCANGLDIFLAASFNGKVRTVDEYKRLLNAAGLEFVKVHPINAPASIIEACVNPIRQT</sequence>
<dbReference type="Proteomes" id="UP000663855">
    <property type="component" value="Unassembled WGS sequence"/>
</dbReference>
<gene>
    <name evidence="15" type="ORF">BYL167_LOCUS19351</name>
    <name evidence="10" type="ORF">CJN711_LOCUS27294</name>
    <name evidence="13" type="ORF">GIL414_LOCUS11079</name>
    <name evidence="11" type="ORF">KQP761_LOCUS35892</name>
    <name evidence="12" type="ORF">MBJ925_LOCUS37260</name>
    <name evidence="14" type="ORF">SMN809_LOCUS12367</name>
</gene>
<evidence type="ECO:0000256" key="4">
    <source>
        <dbReference type="ARBA" id="ARBA00037645"/>
    </source>
</evidence>
<reference evidence="11" key="1">
    <citation type="submission" date="2021-02" db="EMBL/GenBank/DDBJ databases">
        <authorList>
            <person name="Nowell W R."/>
        </authorList>
    </citation>
    <scope>NUCLEOTIDE SEQUENCE</scope>
</reference>
<dbReference type="EMBL" id="CAJOBJ010004089">
    <property type="protein sequence ID" value="CAF3988551.1"/>
    <property type="molecule type" value="Genomic_DNA"/>
</dbReference>
<dbReference type="Gene3D" id="1.10.10.10">
    <property type="entry name" value="Winged helix-like DNA-binding domain superfamily/Winged helix DNA-binding domain"/>
    <property type="match status" value="1"/>
</dbReference>
<proteinExistence type="predicted"/>
<evidence type="ECO:0000256" key="2">
    <source>
        <dbReference type="ARBA" id="ARBA00022679"/>
    </source>
</evidence>
<keyword evidence="1" id="KW-0489">Methyltransferase</keyword>
<dbReference type="Proteomes" id="UP000681720">
    <property type="component" value="Unassembled WGS sequence"/>
</dbReference>
<name>A0A816GRN2_9BILA</name>
<dbReference type="PANTHER" id="PTHR43712:SF2">
    <property type="entry name" value="O-METHYLTRANSFERASE CICE"/>
    <property type="match status" value="1"/>
</dbReference>
<evidence type="ECO:0000259" key="8">
    <source>
        <dbReference type="Pfam" id="PF00891"/>
    </source>
</evidence>
<evidence type="ECO:0000256" key="7">
    <source>
        <dbReference type="ARBA" id="ARBA00043054"/>
    </source>
</evidence>